<proteinExistence type="predicted"/>
<gene>
    <name evidence="1" type="ORF">GJ700_17725</name>
</gene>
<sequence>MTKKKPLPTKSEQERPAVTVHSAALRNRAMHTEAPSTAQPDVAVLRIAGMLAQLSPANRQLAEKIIRCVLDEQT</sequence>
<name>A0A7X2IPC0_9BURK</name>
<dbReference type="RefSeq" id="WP_154376213.1">
    <property type="nucleotide sequence ID" value="NZ_WKJJ01000010.1"/>
</dbReference>
<comment type="caution">
    <text evidence="1">The sequence shown here is derived from an EMBL/GenBank/DDBJ whole genome shotgun (WGS) entry which is preliminary data.</text>
</comment>
<evidence type="ECO:0000313" key="1">
    <source>
        <dbReference type="EMBL" id="MRV73555.1"/>
    </source>
</evidence>
<dbReference type="EMBL" id="WKJJ01000010">
    <property type="protein sequence ID" value="MRV73555.1"/>
    <property type="molecule type" value="Genomic_DNA"/>
</dbReference>
<keyword evidence="2" id="KW-1185">Reference proteome</keyword>
<protein>
    <submittedName>
        <fullName evidence="1">Uncharacterized protein</fullName>
    </submittedName>
</protein>
<dbReference type="AlphaFoldDB" id="A0A7X2IPC0"/>
<evidence type="ECO:0000313" key="2">
    <source>
        <dbReference type="Proteomes" id="UP000446768"/>
    </source>
</evidence>
<organism evidence="1 2">
    <name type="scientific">Pseudoduganella rivuli</name>
    <dbReference type="NCBI Taxonomy" id="2666085"/>
    <lineage>
        <taxon>Bacteria</taxon>
        <taxon>Pseudomonadati</taxon>
        <taxon>Pseudomonadota</taxon>
        <taxon>Betaproteobacteria</taxon>
        <taxon>Burkholderiales</taxon>
        <taxon>Oxalobacteraceae</taxon>
        <taxon>Telluria group</taxon>
        <taxon>Pseudoduganella</taxon>
    </lineage>
</organism>
<reference evidence="1 2" key="1">
    <citation type="submission" date="2019-11" db="EMBL/GenBank/DDBJ databases">
        <title>Novel species isolated from a subtropical stream in China.</title>
        <authorList>
            <person name="Lu H."/>
        </authorList>
    </citation>
    <scope>NUCLEOTIDE SEQUENCE [LARGE SCALE GENOMIC DNA]</scope>
    <source>
        <strain evidence="1 2">FT92W</strain>
    </source>
</reference>
<accession>A0A7X2IPC0</accession>
<dbReference type="Proteomes" id="UP000446768">
    <property type="component" value="Unassembled WGS sequence"/>
</dbReference>